<evidence type="ECO:0000256" key="5">
    <source>
        <dbReference type="ARBA" id="ARBA00023163"/>
    </source>
</evidence>
<evidence type="ECO:0000256" key="7">
    <source>
        <dbReference type="ARBA" id="ARBA00031961"/>
    </source>
</evidence>
<feature type="compositionally biased region" description="Polar residues" evidence="8">
    <location>
        <begin position="1089"/>
        <end position="1098"/>
    </location>
</feature>
<dbReference type="Proteomes" id="UP000887574">
    <property type="component" value="Unplaced"/>
</dbReference>
<keyword evidence="9" id="KW-1185">Reference proteome</keyword>
<evidence type="ECO:0000256" key="4">
    <source>
        <dbReference type="ARBA" id="ARBA00023015"/>
    </source>
</evidence>
<reference evidence="10" key="1">
    <citation type="submission" date="2022-11" db="UniProtKB">
        <authorList>
            <consortium name="WormBaseParasite"/>
        </authorList>
    </citation>
    <scope>IDENTIFICATION</scope>
</reference>
<keyword evidence="6" id="KW-0539">Nucleus</keyword>
<dbReference type="Pfam" id="PF11573">
    <property type="entry name" value="Med23"/>
    <property type="match status" value="1"/>
</dbReference>
<organism evidence="9 10">
    <name type="scientific">Ditylenchus dipsaci</name>
    <dbReference type="NCBI Taxonomy" id="166011"/>
    <lineage>
        <taxon>Eukaryota</taxon>
        <taxon>Metazoa</taxon>
        <taxon>Ecdysozoa</taxon>
        <taxon>Nematoda</taxon>
        <taxon>Chromadorea</taxon>
        <taxon>Rhabditida</taxon>
        <taxon>Tylenchina</taxon>
        <taxon>Tylenchomorpha</taxon>
        <taxon>Sphaerularioidea</taxon>
        <taxon>Anguinidae</taxon>
        <taxon>Anguininae</taxon>
        <taxon>Ditylenchus</taxon>
    </lineage>
</organism>
<dbReference type="WBParaSite" id="jg4491">
    <property type="protein sequence ID" value="jg4491"/>
    <property type="gene ID" value="jg4491"/>
</dbReference>
<feature type="region of interest" description="Disordered" evidence="8">
    <location>
        <begin position="933"/>
        <end position="958"/>
    </location>
</feature>
<sequence length="1217" mass="137754">MVRFFAPAAIWINLSINYYGASNIVIPPKVQQHIEFLQKQLESGEILENGVLAVIANAYSNNAEVFEAHVSRAILKMLGASLDQPSQAMLNNQQQPSWILPHGRKADGCLAALDLSLLDSMTFHAKRTLYQSLFNYLQIYTMNGHLPSPALVETSARILLTTEMSEKQESNGRVFVGPFLNLLKVPLEQKNSDLIAIYADLLCYRLQNAQIAFHHRSTLFQALALHSLCEQIIMRQLTIASPLDFVSLSLTVISNKSNNISPCFNLFLAPDSYGHVDYGQVGVHACPEITRMYLLNLCRAHKIIASSSSYIISEFQVDYTPLLRQAYKWPSSAIKWFPSALQNLEVDNGPTDDRLIRSLRSMSDREQQAFLHDSEGCFQNSVTVLITIFRCIYEYSNFPTLSYKVLGQMNARDLILNINSFIDYIIWSSKVSENEHFDGLLNVVNEMVFVHNCMPIERFLLAIVLHPNDDSSIEQALYLLGTLIKKFPHFAQRIHNYCSFAPLYSNYSNSKSEDFFTKLADYYKKYPEFTYMEMYKRTISAEKHAEQLNEKHLPIYYDVMPERIWPIVDVLLQRSLEISINPQILSSFLATFSPLYKLHPQPITFLYKTMYSLDSLETFSHTPPARQFVVEIVQKIDDDRNPRYPVVSQEFVVGEHKMPIMRICQVLVDRIIAASTYLHQPPSFVLRDWRFGLEYPPAAQALTGAWIELMASPYPAEEITEGIVQLAMKRPIVRPYDTINALGLLLTGLPQSFQNVFFNKIVESFDWPQVVQGQPSMLFESFSQEVYLYSESRILSMLALIHAFCQHAGNNSLSVLPDLIADSLAPKVQNETQLMYFLRILVPYLQRISDKEKMRHMNEYLKLIISIYNVLGTLVEKIGQLKYEDTVCDLLYQFKYMFVGYSLKNEAEQAIEKFPESMREKLKFLLTHSSTAENFQQQQQHPQQPNSSSQPLQPQQPAAQQIPFAIVPGGNPPNMHILQQLAGAGGMLGQQQHHPGGQPMDESQTGGLYEGHMQQQHMIHAQNPMGLSNASNRYSSGSTPGSQGPSSSNPGNQLPPPPPYSQQSQMGTFAGIPGMGQHPLPGMPPASMLNPNFPSHPSHQMMAPHHLGGGPMEGMHGPQTSTHFHPAGQFSGPMAFGGVTSGGMPLPMGHPMAGMPNQIPPHLNQTGLPNLQVYHQEQHFRQQQQQQHQMKMHQQHQQTQWMEADLEEVECPVNRHE</sequence>
<dbReference type="GO" id="GO:0005667">
    <property type="term" value="C:transcription regulator complex"/>
    <property type="evidence" value="ECO:0007669"/>
    <property type="project" value="TreeGrafter"/>
</dbReference>
<feature type="compositionally biased region" description="Low complexity" evidence="8">
    <location>
        <begin position="989"/>
        <end position="1000"/>
    </location>
</feature>
<feature type="region of interest" description="Disordered" evidence="8">
    <location>
        <begin position="1025"/>
        <end position="1101"/>
    </location>
</feature>
<evidence type="ECO:0000256" key="6">
    <source>
        <dbReference type="ARBA" id="ARBA00023242"/>
    </source>
</evidence>
<feature type="region of interest" description="Disordered" evidence="8">
    <location>
        <begin position="987"/>
        <end position="1007"/>
    </location>
</feature>
<dbReference type="InterPro" id="IPR021629">
    <property type="entry name" value="Mediator_Med23"/>
</dbReference>
<name>A0A915EB73_9BILA</name>
<evidence type="ECO:0000256" key="2">
    <source>
        <dbReference type="ARBA" id="ARBA00010222"/>
    </source>
</evidence>
<feature type="compositionally biased region" description="Polar residues" evidence="8">
    <location>
        <begin position="1025"/>
        <end position="1034"/>
    </location>
</feature>
<protein>
    <recommendedName>
        <fullName evidence="3">Mediator of RNA polymerase II transcription subunit 23</fullName>
    </recommendedName>
    <alternativeName>
        <fullName evidence="7">Mediator complex subunit 23</fullName>
    </alternativeName>
</protein>
<proteinExistence type="inferred from homology"/>
<dbReference type="PANTHER" id="PTHR12691:SF10">
    <property type="entry name" value="MEDIATOR OF RNA POLYMERASE II TRANSCRIPTION SUBUNIT 23"/>
    <property type="match status" value="1"/>
</dbReference>
<dbReference type="AlphaFoldDB" id="A0A915EB73"/>
<evidence type="ECO:0000313" key="10">
    <source>
        <dbReference type="WBParaSite" id="jg4491"/>
    </source>
</evidence>
<keyword evidence="4" id="KW-0805">Transcription regulation</keyword>
<keyword evidence="5" id="KW-0804">Transcription</keyword>
<evidence type="ECO:0000256" key="8">
    <source>
        <dbReference type="SAM" id="MobiDB-lite"/>
    </source>
</evidence>
<dbReference type="GO" id="GO:0006357">
    <property type="term" value="P:regulation of transcription by RNA polymerase II"/>
    <property type="evidence" value="ECO:0007669"/>
    <property type="project" value="TreeGrafter"/>
</dbReference>
<dbReference type="PANTHER" id="PTHR12691">
    <property type="entry name" value="MEDIATOR OF RNA POLYMERASE II TRANSCRIPTION SUBUNIT 23"/>
    <property type="match status" value="1"/>
</dbReference>
<evidence type="ECO:0000313" key="9">
    <source>
        <dbReference type="Proteomes" id="UP000887574"/>
    </source>
</evidence>
<feature type="compositionally biased region" description="Low complexity" evidence="8">
    <location>
        <begin position="1035"/>
        <end position="1052"/>
    </location>
</feature>
<feature type="compositionally biased region" description="Low complexity" evidence="8">
    <location>
        <begin position="936"/>
        <end position="958"/>
    </location>
</feature>
<dbReference type="GO" id="GO:0016592">
    <property type="term" value="C:mediator complex"/>
    <property type="evidence" value="ECO:0007669"/>
    <property type="project" value="TreeGrafter"/>
</dbReference>
<dbReference type="GO" id="GO:0010628">
    <property type="term" value="P:positive regulation of gene expression"/>
    <property type="evidence" value="ECO:0007669"/>
    <property type="project" value="TreeGrafter"/>
</dbReference>
<evidence type="ECO:0000256" key="1">
    <source>
        <dbReference type="ARBA" id="ARBA00004123"/>
    </source>
</evidence>
<accession>A0A915EB73</accession>
<comment type="subcellular location">
    <subcellularLocation>
        <location evidence="1">Nucleus</location>
    </subcellularLocation>
</comment>
<evidence type="ECO:0000256" key="3">
    <source>
        <dbReference type="ARBA" id="ARBA00019696"/>
    </source>
</evidence>
<comment type="similarity">
    <text evidence="2">Belongs to the Mediator complex subunit 23 family.</text>
</comment>